<dbReference type="Pfam" id="PF01556">
    <property type="entry name" value="DnaJ_C"/>
    <property type="match status" value="1"/>
</dbReference>
<evidence type="ECO:0000313" key="3">
    <source>
        <dbReference type="Proteomes" id="UP000219799"/>
    </source>
</evidence>
<dbReference type="PANTHER" id="PTHR43888">
    <property type="entry name" value="DNAJ-LIKE-2, ISOFORM A-RELATED"/>
    <property type="match status" value="1"/>
</dbReference>
<evidence type="ECO:0000259" key="1">
    <source>
        <dbReference type="PROSITE" id="PS50076"/>
    </source>
</evidence>
<dbReference type="InterPro" id="IPR002939">
    <property type="entry name" value="DnaJ_C"/>
</dbReference>
<accession>A0A1C3KZG3</accession>
<dbReference type="Pfam" id="PF00226">
    <property type="entry name" value="DnaJ"/>
    <property type="match status" value="1"/>
</dbReference>
<reference evidence="2 3" key="1">
    <citation type="submission" date="2016-06" db="EMBL/GenBank/DDBJ databases">
        <authorList>
            <consortium name="Pathogen Informatics"/>
        </authorList>
    </citation>
    <scope>NUCLEOTIDE SEQUENCE [LARGE SCALE GENOMIC DNA]</scope>
    <source>
        <strain evidence="2">PmlGA01</strain>
    </source>
</reference>
<dbReference type="InterPro" id="IPR018253">
    <property type="entry name" value="DnaJ_domain_CS"/>
</dbReference>
<dbReference type="Gene3D" id="2.10.230.10">
    <property type="entry name" value="Heat shock protein DnaJ, cysteine-rich domain"/>
    <property type="match status" value="1"/>
</dbReference>
<organism evidence="2 3">
    <name type="scientific">Plasmodium malariae</name>
    <dbReference type="NCBI Taxonomy" id="5858"/>
    <lineage>
        <taxon>Eukaryota</taxon>
        <taxon>Sar</taxon>
        <taxon>Alveolata</taxon>
        <taxon>Apicomplexa</taxon>
        <taxon>Aconoidasida</taxon>
        <taxon>Haemosporida</taxon>
        <taxon>Plasmodiidae</taxon>
        <taxon>Plasmodium</taxon>
        <taxon>Plasmodium (Plasmodium)</taxon>
    </lineage>
</organism>
<proteinExistence type="predicted"/>
<dbReference type="SUPFAM" id="SSF46565">
    <property type="entry name" value="Chaperone J-domain"/>
    <property type="match status" value="1"/>
</dbReference>
<gene>
    <name evidence="2" type="primary">PmlGA01_110022900</name>
    <name evidence="2" type="ORF">PMLGA01_110022900</name>
</gene>
<sequence>MIKSRIYFTLVILVILKSFKINKKWEIFINAWYTHEEVDDDYNHTKLYDVLSVDKYASAEEIKKAYRKLSKKYHPDKATDKNSNNRFNEIVEAYEILSDEEKRKVYDHHGLQAAKNVERNKMDEDPTDHFNVYESFFGGAGFKRDEIKKAESLTLYVEMNLEQLYNGEFFSVVYTRDVNCLRIDDCIVKKKECSGKGYKTITQQVAPGFIMQNKMRDDNCIDRGKAWNENCAYCPNGMKEEKTIELTLEIEKGMKTNDKIVFEKKGKQEFGQEHGDIIFIIETKKHKIYERKNNDLHQFYEISLKDALVGFSKHIDHISGAPIHINKQTVTSHNEILKVQNKGMPIKNSNKFGDLYIKFLVQFPKNLTEEQKKVISELL</sequence>
<dbReference type="Gene3D" id="1.10.287.110">
    <property type="entry name" value="DnaJ domain"/>
    <property type="match status" value="1"/>
</dbReference>
<dbReference type="EMBL" id="LT594499">
    <property type="protein sequence ID" value="SBT79634.1"/>
    <property type="molecule type" value="Genomic_DNA"/>
</dbReference>
<dbReference type="PRINTS" id="PR00625">
    <property type="entry name" value="JDOMAIN"/>
</dbReference>
<dbReference type="GO" id="GO:0006457">
    <property type="term" value="P:protein folding"/>
    <property type="evidence" value="ECO:0007669"/>
    <property type="project" value="InterPro"/>
</dbReference>
<dbReference type="GO" id="GO:0051082">
    <property type="term" value="F:unfolded protein binding"/>
    <property type="evidence" value="ECO:0007669"/>
    <property type="project" value="InterPro"/>
</dbReference>
<dbReference type="GO" id="GO:0030544">
    <property type="term" value="F:Hsp70 protein binding"/>
    <property type="evidence" value="ECO:0007669"/>
    <property type="project" value="InterPro"/>
</dbReference>
<evidence type="ECO:0000313" key="2">
    <source>
        <dbReference type="EMBL" id="SBT79634.1"/>
    </source>
</evidence>
<dbReference type="Proteomes" id="UP000219799">
    <property type="component" value="Chromosome 11"/>
</dbReference>
<dbReference type="PROSITE" id="PS50076">
    <property type="entry name" value="DNAJ_2"/>
    <property type="match status" value="1"/>
</dbReference>
<dbReference type="InterPro" id="IPR036869">
    <property type="entry name" value="J_dom_sf"/>
</dbReference>
<dbReference type="Gene3D" id="2.60.260.20">
    <property type="entry name" value="Urease metallochaperone UreE, N-terminal domain"/>
    <property type="match status" value="2"/>
</dbReference>
<dbReference type="SMART" id="SM00271">
    <property type="entry name" value="DnaJ"/>
    <property type="match status" value="1"/>
</dbReference>
<feature type="domain" description="J" evidence="1">
    <location>
        <begin position="46"/>
        <end position="110"/>
    </location>
</feature>
<dbReference type="InterPro" id="IPR008971">
    <property type="entry name" value="HSP40/DnaJ_pept-bd"/>
</dbReference>
<protein>
    <submittedName>
        <fullName evidence="2">DnaJ protein, putative</fullName>
    </submittedName>
</protein>
<dbReference type="InterPro" id="IPR044713">
    <property type="entry name" value="DNJA1/2-like"/>
</dbReference>
<dbReference type="SUPFAM" id="SSF49493">
    <property type="entry name" value="HSP40/DnaJ peptide-binding domain"/>
    <property type="match status" value="2"/>
</dbReference>
<dbReference type="CDD" id="cd06257">
    <property type="entry name" value="DnaJ"/>
    <property type="match status" value="1"/>
</dbReference>
<dbReference type="CDD" id="cd10747">
    <property type="entry name" value="DnaJ_C"/>
    <property type="match status" value="1"/>
</dbReference>
<dbReference type="PROSITE" id="PS00636">
    <property type="entry name" value="DNAJ_1"/>
    <property type="match status" value="1"/>
</dbReference>
<dbReference type="VEuPathDB" id="PlasmoDB:PmUG01_11034400"/>
<dbReference type="AlphaFoldDB" id="A0A1C3KZG3"/>
<name>A0A1C3KZG3_PLAMA</name>
<dbReference type="InterPro" id="IPR001623">
    <property type="entry name" value="DnaJ_domain"/>
</dbReference>
<dbReference type="FunFam" id="2.60.260.20:FF:000013">
    <property type="entry name" value="DnaJ subfamily B member 11"/>
    <property type="match status" value="1"/>
</dbReference>